<gene>
    <name evidence="1" type="ORF">PoB_001938500</name>
</gene>
<comment type="caution">
    <text evidence="1">The sequence shown here is derived from an EMBL/GenBank/DDBJ whole genome shotgun (WGS) entry which is preliminary data.</text>
</comment>
<dbReference type="AlphaFoldDB" id="A0AAV3ZCK7"/>
<reference evidence="1 2" key="1">
    <citation type="journal article" date="2021" name="Elife">
        <title>Chloroplast acquisition without the gene transfer in kleptoplastic sea slugs, Plakobranchus ocellatus.</title>
        <authorList>
            <person name="Maeda T."/>
            <person name="Takahashi S."/>
            <person name="Yoshida T."/>
            <person name="Shimamura S."/>
            <person name="Takaki Y."/>
            <person name="Nagai Y."/>
            <person name="Toyoda A."/>
            <person name="Suzuki Y."/>
            <person name="Arimoto A."/>
            <person name="Ishii H."/>
            <person name="Satoh N."/>
            <person name="Nishiyama T."/>
            <person name="Hasebe M."/>
            <person name="Maruyama T."/>
            <person name="Minagawa J."/>
            <person name="Obokata J."/>
            <person name="Shigenobu S."/>
        </authorList>
    </citation>
    <scope>NUCLEOTIDE SEQUENCE [LARGE SCALE GENOMIC DNA]</scope>
</reference>
<sequence length="115" mass="13242">MWEEQEEKSQCHMSSSFVGMPALEYSRDGPCIIPWGSNRGDEYSIASHAIGLVPPASTFRHTKQLPLARRGGARLPYRRGASNLKDNFLRETRSNFDRNYDCSNFFKQKLKERTI</sequence>
<dbReference type="EMBL" id="BLXT01002301">
    <property type="protein sequence ID" value="GFN92879.1"/>
    <property type="molecule type" value="Genomic_DNA"/>
</dbReference>
<proteinExistence type="predicted"/>
<organism evidence="1 2">
    <name type="scientific">Plakobranchus ocellatus</name>
    <dbReference type="NCBI Taxonomy" id="259542"/>
    <lineage>
        <taxon>Eukaryota</taxon>
        <taxon>Metazoa</taxon>
        <taxon>Spiralia</taxon>
        <taxon>Lophotrochozoa</taxon>
        <taxon>Mollusca</taxon>
        <taxon>Gastropoda</taxon>
        <taxon>Heterobranchia</taxon>
        <taxon>Euthyneura</taxon>
        <taxon>Panpulmonata</taxon>
        <taxon>Sacoglossa</taxon>
        <taxon>Placobranchoidea</taxon>
        <taxon>Plakobranchidae</taxon>
        <taxon>Plakobranchus</taxon>
    </lineage>
</organism>
<evidence type="ECO:0000313" key="2">
    <source>
        <dbReference type="Proteomes" id="UP000735302"/>
    </source>
</evidence>
<dbReference type="Proteomes" id="UP000735302">
    <property type="component" value="Unassembled WGS sequence"/>
</dbReference>
<accession>A0AAV3ZCK7</accession>
<name>A0AAV3ZCK7_9GAST</name>
<protein>
    <submittedName>
        <fullName evidence="1">Uncharacterized protein</fullName>
    </submittedName>
</protein>
<evidence type="ECO:0000313" key="1">
    <source>
        <dbReference type="EMBL" id="GFN92879.1"/>
    </source>
</evidence>
<keyword evidence="2" id="KW-1185">Reference proteome</keyword>